<dbReference type="InterPro" id="IPR000515">
    <property type="entry name" value="MetI-like"/>
</dbReference>
<proteinExistence type="inferred from homology"/>
<keyword evidence="5 10" id="KW-1003">Cell membrane</keyword>
<reference evidence="12 13" key="1">
    <citation type="submission" date="2019-03" db="EMBL/GenBank/DDBJ databases">
        <authorList>
            <person name="Zhang S."/>
        </authorList>
    </citation>
    <scope>NUCLEOTIDE SEQUENCE [LARGE SCALE GENOMIC DNA]</scope>
    <source>
        <strain evidence="12 13">S4J41</strain>
    </source>
</reference>
<evidence type="ECO:0000313" key="13">
    <source>
        <dbReference type="Proteomes" id="UP000294662"/>
    </source>
</evidence>
<dbReference type="PROSITE" id="PS50928">
    <property type="entry name" value="ABC_TM1"/>
    <property type="match status" value="1"/>
</dbReference>
<name>A0A4R5EJF5_9RHOB</name>
<organism evidence="12 13">
    <name type="scientific">Antarcticimicrobium sediminis</name>
    <dbReference type="NCBI Taxonomy" id="2546227"/>
    <lineage>
        <taxon>Bacteria</taxon>
        <taxon>Pseudomonadati</taxon>
        <taxon>Pseudomonadota</taxon>
        <taxon>Alphaproteobacteria</taxon>
        <taxon>Rhodobacterales</taxon>
        <taxon>Paracoccaceae</taxon>
        <taxon>Antarcticimicrobium</taxon>
    </lineage>
</organism>
<sequence length="290" mass="32276">MAAAPNHRASPRRASRRRLPWGQIGTHLVLLLLAVLFLFPFYVMLVTSFRSPSELFTPEFHLLPQEFTGLKYYIESITTSPVLTFMKNGVIIALGILVMQILTAIPCAYALAKFEFRGRNLLLALVIFALTVPIQVPALPLYLGLNALGLLDSYFAAMVPFFLSVFAIFLFRQSFKSYPDEIIQAARLDGLSEWAILWRIVVPGSIPAIAAFAVFSITTHWNDLYWPLIVIRSNELMTPPLGLATFADVESGENYGALMATATILTAPLMLVFMLAQRQFVRGVTMTGVK</sequence>
<feature type="transmembrane region" description="Helical" evidence="9">
    <location>
        <begin position="121"/>
        <end position="142"/>
    </location>
</feature>
<dbReference type="PANTHER" id="PTHR43744:SF8">
    <property type="entry name" value="SN-GLYCEROL-3-PHOSPHATE TRANSPORT SYSTEM PERMEASE PROTEIN UGPE"/>
    <property type="match status" value="1"/>
</dbReference>
<evidence type="ECO:0000256" key="8">
    <source>
        <dbReference type="ARBA" id="ARBA00023136"/>
    </source>
</evidence>
<dbReference type="Proteomes" id="UP000294662">
    <property type="component" value="Unassembled WGS sequence"/>
</dbReference>
<feature type="domain" description="ABC transmembrane type-1" evidence="11">
    <location>
        <begin position="86"/>
        <end position="276"/>
    </location>
</feature>
<dbReference type="Pfam" id="PF00528">
    <property type="entry name" value="BPD_transp_1"/>
    <property type="match status" value="1"/>
</dbReference>
<keyword evidence="10" id="KW-0997">Cell inner membrane</keyword>
<dbReference type="Gene3D" id="1.10.3720.10">
    <property type="entry name" value="MetI-like"/>
    <property type="match status" value="1"/>
</dbReference>
<evidence type="ECO:0000256" key="2">
    <source>
        <dbReference type="ARBA" id="ARBA00011557"/>
    </source>
</evidence>
<evidence type="ECO:0000256" key="3">
    <source>
        <dbReference type="ARBA" id="ARBA00020515"/>
    </source>
</evidence>
<dbReference type="SUPFAM" id="SSF161098">
    <property type="entry name" value="MetI-like"/>
    <property type="match status" value="1"/>
</dbReference>
<keyword evidence="13" id="KW-1185">Reference proteome</keyword>
<evidence type="ECO:0000256" key="4">
    <source>
        <dbReference type="ARBA" id="ARBA00022448"/>
    </source>
</evidence>
<dbReference type="AlphaFoldDB" id="A0A4R5EJF5"/>
<feature type="transmembrane region" description="Helical" evidence="9">
    <location>
        <begin position="255"/>
        <end position="276"/>
    </location>
</feature>
<comment type="caution">
    <text evidence="12">The sequence shown here is derived from an EMBL/GenBank/DDBJ whole genome shotgun (WGS) entry which is preliminary data.</text>
</comment>
<feature type="transmembrane region" description="Helical" evidence="9">
    <location>
        <begin position="90"/>
        <end position="112"/>
    </location>
</feature>
<dbReference type="GO" id="GO:0005886">
    <property type="term" value="C:plasma membrane"/>
    <property type="evidence" value="ECO:0007669"/>
    <property type="project" value="UniProtKB-SubCell"/>
</dbReference>
<evidence type="ECO:0000256" key="10">
    <source>
        <dbReference type="RuleBase" id="RU363056"/>
    </source>
</evidence>
<dbReference type="PANTHER" id="PTHR43744">
    <property type="entry name" value="ABC TRANSPORTER PERMEASE PROTEIN MG189-RELATED-RELATED"/>
    <property type="match status" value="1"/>
</dbReference>
<feature type="transmembrane region" description="Helical" evidence="9">
    <location>
        <begin position="154"/>
        <end position="175"/>
    </location>
</feature>
<comment type="subunit">
    <text evidence="2 10">The complex is composed of two ATP-binding proteins (UgpC), two transmembrane proteins (UgpA and UgpE) and a solute-binding protein (UgpB).</text>
</comment>
<keyword evidence="4 9" id="KW-0813">Transport</keyword>
<dbReference type="CDD" id="cd06261">
    <property type="entry name" value="TM_PBP2"/>
    <property type="match status" value="1"/>
</dbReference>
<accession>A0A4R5EJF5</accession>
<gene>
    <name evidence="10" type="primary">ugpE</name>
    <name evidence="12" type="ORF">E1B25_19395</name>
</gene>
<keyword evidence="7 9" id="KW-1133">Transmembrane helix</keyword>
<protein>
    <recommendedName>
        <fullName evidence="3 10">sn-glycerol-3-phosphate transport system permease protein UgpE</fullName>
    </recommendedName>
</protein>
<comment type="subcellular location">
    <subcellularLocation>
        <location evidence="10">Cell inner membrane</location>
        <topology evidence="10">Multi-pass membrane protein</topology>
    </subcellularLocation>
    <subcellularLocation>
        <location evidence="1 9">Cell membrane</location>
        <topology evidence="1 9">Multi-pass membrane protein</topology>
    </subcellularLocation>
</comment>
<evidence type="ECO:0000256" key="1">
    <source>
        <dbReference type="ARBA" id="ARBA00004651"/>
    </source>
</evidence>
<dbReference type="InterPro" id="IPR035906">
    <property type="entry name" value="MetI-like_sf"/>
</dbReference>
<evidence type="ECO:0000256" key="7">
    <source>
        <dbReference type="ARBA" id="ARBA00022989"/>
    </source>
</evidence>
<keyword evidence="8 9" id="KW-0472">Membrane</keyword>
<evidence type="ECO:0000256" key="5">
    <source>
        <dbReference type="ARBA" id="ARBA00022475"/>
    </source>
</evidence>
<comment type="function">
    <text evidence="10">Part of the ABC transporter complex UgpBAEC involved in sn-glycerol-3-phosphate (G3P) import. Probably responsible for the translocation of the substrate across the membrane.</text>
</comment>
<dbReference type="GO" id="GO:0055085">
    <property type="term" value="P:transmembrane transport"/>
    <property type="evidence" value="ECO:0007669"/>
    <property type="project" value="InterPro"/>
</dbReference>
<feature type="transmembrane region" description="Helical" evidence="9">
    <location>
        <begin position="196"/>
        <end position="217"/>
    </location>
</feature>
<feature type="transmembrane region" description="Helical" evidence="9">
    <location>
        <begin position="21"/>
        <end position="45"/>
    </location>
</feature>
<dbReference type="EMBL" id="SMFP01000019">
    <property type="protein sequence ID" value="TDE34500.1"/>
    <property type="molecule type" value="Genomic_DNA"/>
</dbReference>
<evidence type="ECO:0000256" key="6">
    <source>
        <dbReference type="ARBA" id="ARBA00022692"/>
    </source>
</evidence>
<evidence type="ECO:0000256" key="9">
    <source>
        <dbReference type="RuleBase" id="RU363032"/>
    </source>
</evidence>
<evidence type="ECO:0000313" key="12">
    <source>
        <dbReference type="EMBL" id="TDE34500.1"/>
    </source>
</evidence>
<dbReference type="RefSeq" id="WP_132831238.1">
    <property type="nucleotide sequence ID" value="NZ_SMFP01000019.1"/>
</dbReference>
<comment type="similarity">
    <text evidence="9">Belongs to the binding-protein-dependent transport system permease family.</text>
</comment>
<evidence type="ECO:0000259" key="11">
    <source>
        <dbReference type="PROSITE" id="PS50928"/>
    </source>
</evidence>
<dbReference type="OrthoDB" id="9815445at2"/>
<keyword evidence="6 9" id="KW-0812">Transmembrane</keyword>